<gene>
    <name evidence="11" type="ORF">MHI_LOCUS647337</name>
</gene>
<keyword evidence="8" id="KW-0175">Coiled coil</keyword>
<accession>A0A6V7H9Y4</accession>
<organism evidence="11 12">
    <name type="scientific">Heterotrigona itama</name>
    <dbReference type="NCBI Taxonomy" id="395501"/>
    <lineage>
        <taxon>Eukaryota</taxon>
        <taxon>Metazoa</taxon>
        <taxon>Ecdysozoa</taxon>
        <taxon>Arthropoda</taxon>
        <taxon>Hexapoda</taxon>
        <taxon>Insecta</taxon>
        <taxon>Pterygota</taxon>
        <taxon>Neoptera</taxon>
        <taxon>Endopterygota</taxon>
        <taxon>Hymenoptera</taxon>
        <taxon>Apocrita</taxon>
        <taxon>Aculeata</taxon>
        <taxon>Apoidea</taxon>
        <taxon>Anthophila</taxon>
        <taxon>Apidae</taxon>
        <taxon>Heterotrigona</taxon>
    </lineage>
</organism>
<dbReference type="Gene3D" id="1.20.1250.20">
    <property type="entry name" value="MFS general substrate transporter like domains"/>
    <property type="match status" value="1"/>
</dbReference>
<dbReference type="GO" id="GO:0005737">
    <property type="term" value="C:cytoplasm"/>
    <property type="evidence" value="ECO:0007669"/>
    <property type="project" value="TreeGrafter"/>
</dbReference>
<feature type="transmembrane region" description="Helical" evidence="9">
    <location>
        <begin position="1023"/>
        <end position="1041"/>
    </location>
</feature>
<dbReference type="InterPro" id="IPR037386">
    <property type="entry name" value="CCDC40"/>
</dbReference>
<feature type="transmembrane region" description="Helical" evidence="9">
    <location>
        <begin position="1229"/>
        <end position="1252"/>
    </location>
</feature>
<dbReference type="InterPro" id="IPR003663">
    <property type="entry name" value="Sugar/inositol_transpt"/>
</dbReference>
<feature type="transmembrane region" description="Helical" evidence="9">
    <location>
        <begin position="1132"/>
        <end position="1155"/>
    </location>
</feature>
<reference evidence="11" key="1">
    <citation type="submission" date="2020-07" db="EMBL/GenBank/DDBJ databases">
        <authorList>
            <person name="Nazaruddin N."/>
        </authorList>
    </citation>
    <scope>NUCLEOTIDE SEQUENCE</scope>
</reference>
<feature type="coiled-coil region" evidence="8">
    <location>
        <begin position="405"/>
        <end position="456"/>
    </location>
</feature>
<dbReference type="PANTHER" id="PTHR16275">
    <property type="entry name" value="COILED-COIL DOMAIN-CONTAINING PROTEIN 40"/>
    <property type="match status" value="1"/>
</dbReference>
<dbReference type="PRINTS" id="PR00171">
    <property type="entry name" value="SUGRTRNSPORT"/>
</dbReference>
<protein>
    <recommendedName>
        <fullName evidence="10">Major facilitator superfamily (MFS) profile domain-containing protein</fullName>
    </recommendedName>
</protein>
<dbReference type="Pfam" id="PF00083">
    <property type="entry name" value="Sugar_tr"/>
    <property type="match status" value="1"/>
</dbReference>
<dbReference type="InterPro" id="IPR005828">
    <property type="entry name" value="MFS_sugar_transport-like"/>
</dbReference>
<dbReference type="EMBL" id="CAJDYZ010009403">
    <property type="protein sequence ID" value="CAD1476469.1"/>
    <property type="molecule type" value="Genomic_DNA"/>
</dbReference>
<dbReference type="OrthoDB" id="188741at2759"/>
<dbReference type="Proteomes" id="UP000752696">
    <property type="component" value="Unassembled WGS sequence"/>
</dbReference>
<dbReference type="FunFam" id="1.20.1250.20:FF:000055">
    <property type="entry name" value="Facilitated trehalose transporter Tret1-2 homolog"/>
    <property type="match status" value="1"/>
</dbReference>
<evidence type="ECO:0000256" key="5">
    <source>
        <dbReference type="ARBA" id="ARBA00023136"/>
    </source>
</evidence>
<evidence type="ECO:0000256" key="6">
    <source>
        <dbReference type="ARBA" id="ARBA00023180"/>
    </source>
</evidence>
<feature type="coiled-coil region" evidence="8">
    <location>
        <begin position="483"/>
        <end position="531"/>
    </location>
</feature>
<dbReference type="PROSITE" id="PS00217">
    <property type="entry name" value="SUGAR_TRANSPORT_2"/>
    <property type="match status" value="1"/>
</dbReference>
<keyword evidence="4 9" id="KW-1133">Transmembrane helix</keyword>
<feature type="transmembrane region" description="Helical" evidence="9">
    <location>
        <begin position="1047"/>
        <end position="1068"/>
    </location>
</feature>
<evidence type="ECO:0000313" key="12">
    <source>
        <dbReference type="Proteomes" id="UP000752696"/>
    </source>
</evidence>
<comment type="caution">
    <text evidence="11">The sequence shown here is derived from an EMBL/GenBank/DDBJ whole genome shotgun (WGS) entry which is preliminary data.</text>
</comment>
<feature type="transmembrane region" description="Helical" evidence="9">
    <location>
        <begin position="964"/>
        <end position="983"/>
    </location>
</feature>
<comment type="subcellular location">
    <subcellularLocation>
        <location evidence="1">Cell membrane</location>
        <topology evidence="1">Multi-pass membrane protein</topology>
    </subcellularLocation>
</comment>
<keyword evidence="3 9" id="KW-0812">Transmembrane</keyword>
<dbReference type="PROSITE" id="PS50850">
    <property type="entry name" value="MFS"/>
    <property type="match status" value="1"/>
</dbReference>
<evidence type="ECO:0000259" key="10">
    <source>
        <dbReference type="PROSITE" id="PS50850"/>
    </source>
</evidence>
<feature type="transmembrane region" description="Helical" evidence="9">
    <location>
        <begin position="989"/>
        <end position="1011"/>
    </location>
</feature>
<evidence type="ECO:0000256" key="4">
    <source>
        <dbReference type="ARBA" id="ARBA00022989"/>
    </source>
</evidence>
<dbReference type="SUPFAM" id="SSF103473">
    <property type="entry name" value="MFS general substrate transporter"/>
    <property type="match status" value="1"/>
</dbReference>
<feature type="transmembrane region" description="Helical" evidence="9">
    <location>
        <begin position="1167"/>
        <end position="1188"/>
    </location>
</feature>
<feature type="domain" description="Major facilitator superfamily (MFS) profile" evidence="10">
    <location>
        <begin position="894"/>
        <end position="1320"/>
    </location>
</feature>
<feature type="coiled-coil region" evidence="8">
    <location>
        <begin position="90"/>
        <end position="127"/>
    </location>
</feature>
<dbReference type="GO" id="GO:0005886">
    <property type="term" value="C:plasma membrane"/>
    <property type="evidence" value="ECO:0007669"/>
    <property type="project" value="UniProtKB-SubCell"/>
</dbReference>
<dbReference type="GO" id="GO:0035082">
    <property type="term" value="P:axoneme assembly"/>
    <property type="evidence" value="ECO:0007669"/>
    <property type="project" value="InterPro"/>
</dbReference>
<feature type="transmembrane region" description="Helical" evidence="9">
    <location>
        <begin position="1264"/>
        <end position="1285"/>
    </location>
</feature>
<feature type="transmembrane region" description="Helical" evidence="9">
    <location>
        <begin position="1291"/>
        <end position="1316"/>
    </location>
</feature>
<feature type="transmembrane region" description="Helical" evidence="9">
    <location>
        <begin position="1195"/>
        <end position="1217"/>
    </location>
</feature>
<keyword evidence="2" id="KW-1003">Cell membrane</keyword>
<evidence type="ECO:0000256" key="7">
    <source>
        <dbReference type="ARBA" id="ARBA00024348"/>
    </source>
</evidence>
<evidence type="ECO:0000256" key="2">
    <source>
        <dbReference type="ARBA" id="ARBA00022475"/>
    </source>
</evidence>
<dbReference type="InterPro" id="IPR044775">
    <property type="entry name" value="MFS_ERD6/Tret1-like"/>
</dbReference>
<dbReference type="InterPro" id="IPR020846">
    <property type="entry name" value="MFS_dom"/>
</dbReference>
<dbReference type="InterPro" id="IPR005829">
    <property type="entry name" value="Sugar_transporter_CS"/>
</dbReference>
<keyword evidence="6" id="KW-0325">Glycoprotein</keyword>
<evidence type="ECO:0000256" key="8">
    <source>
        <dbReference type="SAM" id="Coils"/>
    </source>
</evidence>
<dbReference type="GO" id="GO:0051119">
    <property type="term" value="F:sugar transmembrane transporter activity"/>
    <property type="evidence" value="ECO:0007669"/>
    <property type="project" value="InterPro"/>
</dbReference>
<evidence type="ECO:0000313" key="11">
    <source>
        <dbReference type="EMBL" id="CAD1476469.1"/>
    </source>
</evidence>
<dbReference type="NCBIfam" id="TIGR00879">
    <property type="entry name" value="SP"/>
    <property type="match status" value="1"/>
</dbReference>
<comment type="similarity">
    <text evidence="7">Belongs to the major facilitator superfamily. Sugar transporter (TC 2.A.1.1) family. Trehalose transporter subfamily.</text>
</comment>
<dbReference type="CDD" id="cd17358">
    <property type="entry name" value="MFS_GLUT6_8_Class3_like"/>
    <property type="match status" value="1"/>
</dbReference>
<feature type="transmembrane region" description="Helical" evidence="9">
    <location>
        <begin position="935"/>
        <end position="957"/>
    </location>
</feature>
<evidence type="ECO:0000256" key="9">
    <source>
        <dbReference type="SAM" id="Phobius"/>
    </source>
</evidence>
<proteinExistence type="inferred from homology"/>
<dbReference type="PANTHER" id="PTHR16275:SF8">
    <property type="entry name" value="COILED-COIL DOMAIN-CONTAINING PROTEIN 40"/>
    <property type="match status" value="1"/>
</dbReference>
<evidence type="ECO:0000256" key="3">
    <source>
        <dbReference type="ARBA" id="ARBA00022692"/>
    </source>
</evidence>
<sequence length="1334" mass="154634">MMSTLNILDPNDKLMKKFQETLHSHLLHVDNKLSEEILNLDSSVKHAEKELESEAVRLYQIQEEVQHQHIMLQQYIEALSKVTLLREKKNSNIENAKEILKQNYLKLREKKDKKEKLSQKLKNLLAFHSYLSKWEKDLNDHLIISKQMSLQDVNRNKTLINKKQQRDFILYRLKEEIWKIESEIAYIDEQLQIKNKEKEDANRMIIDANTDLETLHTEHKDLHNIWNSVVTNICKRNSIHDQLHLEQKEAHQLYNGLLLEIQKIKKETEKEMESNEHLTSLSFRIENNIKITSRAILLHNEKIANNKLELQNFTKINEQVEYDYNIIFNEYQNYLCEEEQVNKKFENIFEKKNNLEDTVFKKLEEKVICNKTTKYINELLINTKNTVLQNEISVAHIENTYGNNLLQLEKLKNLIENKKIELQELSEKNVGKEKQIDELQRKIKKYETMTKKGQTKLLGINKLIDQILPSTNGGDLSPLDLKIISLEKNIQELQQTIKKTQQFWLRQQGFVVSLSQQRESQLQQLNFLEKEVMIMGQKNFKLEHALEVLTKEEANTNKIIVSLDQKLSRINSNLMVQKDLKIELENKNCIMKNECLLSFQELELELIKLQSNLKYICTEKLMLKEDLNSVLQESLAWEKKVQLIQNTIKDIKEEQNTGNIALMKSEIHRMEMRLSYLKKIQEKLIHDMNLCITRRNIIVDKMFDKLKRNSKVKHNEKVVMHKRLSDQRAKIKQLSKITKQTADMIEKLKSEIISIRDKLVKCQEFLQNSKECINTMENEIEQLELLKYHNLHSLVLKQRKVKQLYDIKNGIYKMIYKNENIIEENLQREYNCREYLKCTLEKTDHDFPMLKNGIKKKNNLEKMNEIHYGISQQTLVSSIEHQSIPAKKLPQYIASLAATLGALASGMTLAWSSSAGEDGKDLQSLYDITISKEEFSWISSLVTVGSAIMCIPIGIVADIIGRKFSMLLMVIPFTLGWLLIIFANNLAMFYFGRFITGLSGGAFCVVAPIYTAEIAENEIRGTVGSYFQLLLTVGILLSYLLGTYVDMRILSIVSAIIPIVFFVVFMFMPESPIYYLKKGLEDAAKKSLIRLRGVEYDIENELQNQKDALKKKENTVSFWTLIQSRATLKGFIIAYGLMFFQQLCGVNVVIFYTNYIFIKSGSTLDSHYFTIIVGVMQVLAVFVSTLTVDRVGRRILLLASIICLGLTTCALGIYFYLLDNNIDVNSITWLPLTSLCIFIIMFNMGFGPLPWMMMGELFTAEIKGVAASSAGFLNWVLAFIVTKFFSDLSNAVGHGITFLLFAVICVIGAFFVYILVPETKGKSLEDIQKELNGS</sequence>
<evidence type="ECO:0000256" key="1">
    <source>
        <dbReference type="ARBA" id="ARBA00004651"/>
    </source>
</evidence>
<name>A0A6V7H9Y4_9HYME</name>
<keyword evidence="5 9" id="KW-0472">Membrane</keyword>
<keyword evidence="12" id="KW-1185">Reference proteome</keyword>
<dbReference type="InterPro" id="IPR036259">
    <property type="entry name" value="MFS_trans_sf"/>
</dbReference>